<dbReference type="InterPro" id="IPR036259">
    <property type="entry name" value="MFS_trans_sf"/>
</dbReference>
<dbReference type="AlphaFoldDB" id="A0A4R7CAV5"/>
<evidence type="ECO:0000313" key="7">
    <source>
        <dbReference type="Proteomes" id="UP000295122"/>
    </source>
</evidence>
<feature type="transmembrane region" description="Helical" evidence="4">
    <location>
        <begin position="296"/>
        <end position="314"/>
    </location>
</feature>
<feature type="transmembrane region" description="Helical" evidence="4">
    <location>
        <begin position="21"/>
        <end position="40"/>
    </location>
</feature>
<accession>A0A4R7CAV5</accession>
<dbReference type="InterPro" id="IPR020846">
    <property type="entry name" value="MFS_dom"/>
</dbReference>
<name>A0A4R7CAV5_9HYPH</name>
<feature type="transmembrane region" description="Helical" evidence="4">
    <location>
        <begin position="93"/>
        <end position="112"/>
    </location>
</feature>
<dbReference type="PROSITE" id="PS50850">
    <property type="entry name" value="MFS"/>
    <property type="match status" value="1"/>
</dbReference>
<dbReference type="Proteomes" id="UP000295122">
    <property type="component" value="Unassembled WGS sequence"/>
</dbReference>
<dbReference type="InterPro" id="IPR050327">
    <property type="entry name" value="Proton-linked_MCT"/>
</dbReference>
<dbReference type="PANTHER" id="PTHR11360:SF290">
    <property type="entry name" value="MONOCARBOXYLATE MFS PERMEASE"/>
    <property type="match status" value="1"/>
</dbReference>
<evidence type="ECO:0000256" key="2">
    <source>
        <dbReference type="ARBA" id="ARBA00022989"/>
    </source>
</evidence>
<dbReference type="Pfam" id="PF07690">
    <property type="entry name" value="MFS_1"/>
    <property type="match status" value="1"/>
</dbReference>
<gene>
    <name evidence="6" type="ORF">EV668_1813</name>
</gene>
<feature type="transmembrane region" description="Helical" evidence="4">
    <location>
        <begin position="320"/>
        <end position="341"/>
    </location>
</feature>
<proteinExistence type="predicted"/>
<evidence type="ECO:0000256" key="1">
    <source>
        <dbReference type="ARBA" id="ARBA00022692"/>
    </source>
</evidence>
<keyword evidence="2 4" id="KW-1133">Transmembrane helix</keyword>
<evidence type="ECO:0000313" key="6">
    <source>
        <dbReference type="EMBL" id="TDR94525.1"/>
    </source>
</evidence>
<keyword evidence="1 4" id="KW-0812">Transmembrane</keyword>
<feature type="transmembrane region" description="Helical" evidence="4">
    <location>
        <begin position="179"/>
        <end position="202"/>
    </location>
</feature>
<feature type="transmembrane region" description="Helical" evidence="4">
    <location>
        <begin position="348"/>
        <end position="369"/>
    </location>
</feature>
<dbReference type="Gene3D" id="1.20.1250.20">
    <property type="entry name" value="MFS general substrate transporter like domains"/>
    <property type="match status" value="1"/>
</dbReference>
<dbReference type="GO" id="GO:0022857">
    <property type="term" value="F:transmembrane transporter activity"/>
    <property type="evidence" value="ECO:0007669"/>
    <property type="project" value="InterPro"/>
</dbReference>
<feature type="transmembrane region" description="Helical" evidence="4">
    <location>
        <begin position="265"/>
        <end position="284"/>
    </location>
</feature>
<feature type="transmembrane region" description="Helical" evidence="4">
    <location>
        <begin position="118"/>
        <end position="144"/>
    </location>
</feature>
<evidence type="ECO:0000256" key="3">
    <source>
        <dbReference type="ARBA" id="ARBA00023136"/>
    </source>
</evidence>
<comment type="caution">
    <text evidence="6">The sequence shown here is derived from an EMBL/GenBank/DDBJ whole genome shotgun (WGS) entry which is preliminary data.</text>
</comment>
<protein>
    <submittedName>
        <fullName evidence="6">Cyanate permease</fullName>
    </submittedName>
</protein>
<sequence length="411" mass="41591">MTESQAMRGGGTTREEGDRSYPGWRVVLVCFVLAVFSWAFGFYGQSVYVAQLSALHGWPVATVASAATIYYLTSAVLVAFAGDALARIGPRRVIGLGILFLAAGVAATGQARTLPQAYGAYMLLACGWAATSIAAITSAIGTWFEAKRGLAISLALNGASAGGVLGAPMLVWASDHLGFAAALALGGGIMLAVVGPLLLFAWPADLPPARAETGPVATGSAMRGRALRLPAFWTMSLAFAAGLFVQVGFIVHLVTMITPIAGSRAAGIAVSATAVAAVVGRLALGTVVDRLDPRAAGAGSLAIQVVALLIVAAAGTYPLLLAGCILFGLSVGNLITLPALIVHREFDAAAFGTVISLSTAIGQVVYAFGPGALGWLRDASGGYGLALVICAAIDLGAAALVLAGRRRRAAV</sequence>
<dbReference type="PANTHER" id="PTHR11360">
    <property type="entry name" value="MONOCARBOXYLATE TRANSPORTER"/>
    <property type="match status" value="1"/>
</dbReference>
<feature type="transmembrane region" description="Helical" evidence="4">
    <location>
        <begin position="381"/>
        <end position="403"/>
    </location>
</feature>
<feature type="transmembrane region" description="Helical" evidence="4">
    <location>
        <begin position="60"/>
        <end position="81"/>
    </location>
</feature>
<keyword evidence="7" id="KW-1185">Reference proteome</keyword>
<evidence type="ECO:0000259" key="5">
    <source>
        <dbReference type="PROSITE" id="PS50850"/>
    </source>
</evidence>
<evidence type="ECO:0000256" key="4">
    <source>
        <dbReference type="SAM" id="Phobius"/>
    </source>
</evidence>
<reference evidence="6 7" key="1">
    <citation type="submission" date="2019-03" db="EMBL/GenBank/DDBJ databases">
        <title>Genomic Encyclopedia of Type Strains, Phase IV (KMG-IV): sequencing the most valuable type-strain genomes for metagenomic binning, comparative biology and taxonomic classification.</title>
        <authorList>
            <person name="Goeker M."/>
        </authorList>
    </citation>
    <scope>NUCLEOTIDE SEQUENCE [LARGE SCALE GENOMIC DNA]</scope>
    <source>
        <strain evidence="6 7">DSM 25903</strain>
    </source>
</reference>
<feature type="transmembrane region" description="Helical" evidence="4">
    <location>
        <begin position="151"/>
        <end position="173"/>
    </location>
</feature>
<keyword evidence="3 4" id="KW-0472">Membrane</keyword>
<feature type="transmembrane region" description="Helical" evidence="4">
    <location>
        <begin position="231"/>
        <end position="253"/>
    </location>
</feature>
<dbReference type="SUPFAM" id="SSF103473">
    <property type="entry name" value="MFS general substrate transporter"/>
    <property type="match status" value="1"/>
</dbReference>
<feature type="domain" description="Major facilitator superfamily (MFS) profile" evidence="5">
    <location>
        <begin position="27"/>
        <end position="408"/>
    </location>
</feature>
<organism evidence="6 7">
    <name type="scientific">Enterovirga rhinocerotis</name>
    <dbReference type="NCBI Taxonomy" id="1339210"/>
    <lineage>
        <taxon>Bacteria</taxon>
        <taxon>Pseudomonadati</taxon>
        <taxon>Pseudomonadota</taxon>
        <taxon>Alphaproteobacteria</taxon>
        <taxon>Hyphomicrobiales</taxon>
        <taxon>Methylobacteriaceae</taxon>
        <taxon>Enterovirga</taxon>
    </lineage>
</organism>
<dbReference type="EMBL" id="SNZR01000011">
    <property type="protein sequence ID" value="TDR94525.1"/>
    <property type="molecule type" value="Genomic_DNA"/>
</dbReference>
<dbReference type="InterPro" id="IPR011701">
    <property type="entry name" value="MFS"/>
</dbReference>
<dbReference type="RefSeq" id="WP_245512958.1">
    <property type="nucleotide sequence ID" value="NZ_SNZR01000011.1"/>
</dbReference>